<dbReference type="PROSITE" id="PS51462">
    <property type="entry name" value="NUDIX"/>
    <property type="match status" value="1"/>
</dbReference>
<dbReference type="PRINTS" id="PR00502">
    <property type="entry name" value="NUDIXFAMILY"/>
</dbReference>
<protein>
    <submittedName>
        <fullName evidence="5">NUDIX hydrolase</fullName>
    </submittedName>
</protein>
<dbReference type="EMBL" id="JAAGOA010000021">
    <property type="protein sequence ID" value="NEE03375.1"/>
    <property type="molecule type" value="Genomic_DNA"/>
</dbReference>
<dbReference type="InterPro" id="IPR020084">
    <property type="entry name" value="NUDIX_hydrolase_CS"/>
</dbReference>
<dbReference type="InterPro" id="IPR020476">
    <property type="entry name" value="Nudix_hydrolase"/>
</dbReference>
<evidence type="ECO:0000313" key="5">
    <source>
        <dbReference type="EMBL" id="NEE03375.1"/>
    </source>
</evidence>
<dbReference type="InterPro" id="IPR051325">
    <property type="entry name" value="Nudix_hydrolase_domain"/>
</dbReference>
<keyword evidence="6" id="KW-1185">Reference proteome</keyword>
<dbReference type="AlphaFoldDB" id="A0A6L9SDC1"/>
<dbReference type="GO" id="GO:0004081">
    <property type="term" value="F:bis(5'-nucleosyl)-tetraphosphatase (asymmetrical) activity"/>
    <property type="evidence" value="ECO:0007669"/>
    <property type="project" value="TreeGrafter"/>
</dbReference>
<dbReference type="PANTHER" id="PTHR21340:SF0">
    <property type="entry name" value="BIS(5'-NUCLEOSYL)-TETRAPHOSPHATASE [ASYMMETRICAL]"/>
    <property type="match status" value="1"/>
</dbReference>
<dbReference type="GO" id="GO:0006167">
    <property type="term" value="P:AMP biosynthetic process"/>
    <property type="evidence" value="ECO:0007669"/>
    <property type="project" value="TreeGrafter"/>
</dbReference>
<gene>
    <name evidence="5" type="ORF">G1H10_24715</name>
</gene>
<feature type="domain" description="Nudix hydrolase" evidence="4">
    <location>
        <begin position="10"/>
        <end position="143"/>
    </location>
</feature>
<proteinExistence type="inferred from homology"/>
<name>A0A6L9SDC1_9ACTN</name>
<dbReference type="PROSITE" id="PS00893">
    <property type="entry name" value="NUDIX_BOX"/>
    <property type="match status" value="1"/>
</dbReference>
<sequence>MSAEQNDPDNTVRAAGGVVWRPAGDEVEIVVVHRPKYDDWSLPKGKLDPGETFGDAAVREVLEETGVSAELGRFLDEVRYVDRSSRQHPDGRPKTVRYWEMRAMGGSFEPHREVDAIRWLTPDQALGVLTHELDHRIVRRFVALDLDADVDVDVDVDSSTP</sequence>
<accession>A0A6L9SDC1</accession>
<dbReference type="PANTHER" id="PTHR21340">
    <property type="entry name" value="DIADENOSINE 5,5-P1,P4-TETRAPHOSPHATE PYROPHOSPHOHYDROLASE MUTT"/>
    <property type="match status" value="1"/>
</dbReference>
<dbReference type="CDD" id="cd03673">
    <property type="entry name" value="NUDIX_Ap6A_hydrolase"/>
    <property type="match status" value="1"/>
</dbReference>
<dbReference type="GO" id="GO:0006754">
    <property type="term" value="P:ATP biosynthetic process"/>
    <property type="evidence" value="ECO:0007669"/>
    <property type="project" value="TreeGrafter"/>
</dbReference>
<evidence type="ECO:0000256" key="3">
    <source>
        <dbReference type="RuleBase" id="RU003476"/>
    </source>
</evidence>
<comment type="similarity">
    <text evidence="1 3">Belongs to the Nudix hydrolase family.</text>
</comment>
<evidence type="ECO:0000256" key="1">
    <source>
        <dbReference type="ARBA" id="ARBA00005582"/>
    </source>
</evidence>
<dbReference type="InterPro" id="IPR015797">
    <property type="entry name" value="NUDIX_hydrolase-like_dom_sf"/>
</dbReference>
<reference evidence="5 6" key="1">
    <citation type="submission" date="2020-02" db="EMBL/GenBank/DDBJ databases">
        <authorList>
            <person name="Li X.-J."/>
            <person name="Han X.-M."/>
        </authorList>
    </citation>
    <scope>NUCLEOTIDE SEQUENCE [LARGE SCALE GENOMIC DNA]</scope>
    <source>
        <strain evidence="5 6">CCTCC AB 2017055</strain>
    </source>
</reference>
<dbReference type="Gene3D" id="3.90.79.10">
    <property type="entry name" value="Nucleoside Triphosphate Pyrophosphohydrolase"/>
    <property type="match status" value="1"/>
</dbReference>
<dbReference type="RefSeq" id="WP_163742982.1">
    <property type="nucleotide sequence ID" value="NZ_JAAGOA010000021.1"/>
</dbReference>
<evidence type="ECO:0000259" key="4">
    <source>
        <dbReference type="PROSITE" id="PS51462"/>
    </source>
</evidence>
<organism evidence="5 6">
    <name type="scientific">Phytoactinopolyspora halotolerans</name>
    <dbReference type="NCBI Taxonomy" id="1981512"/>
    <lineage>
        <taxon>Bacteria</taxon>
        <taxon>Bacillati</taxon>
        <taxon>Actinomycetota</taxon>
        <taxon>Actinomycetes</taxon>
        <taxon>Jiangellales</taxon>
        <taxon>Jiangellaceae</taxon>
        <taxon>Phytoactinopolyspora</taxon>
    </lineage>
</organism>
<dbReference type="Proteomes" id="UP000475214">
    <property type="component" value="Unassembled WGS sequence"/>
</dbReference>
<evidence type="ECO:0000256" key="2">
    <source>
        <dbReference type="ARBA" id="ARBA00022801"/>
    </source>
</evidence>
<keyword evidence="2 3" id="KW-0378">Hydrolase</keyword>
<evidence type="ECO:0000313" key="6">
    <source>
        <dbReference type="Proteomes" id="UP000475214"/>
    </source>
</evidence>
<dbReference type="InterPro" id="IPR000086">
    <property type="entry name" value="NUDIX_hydrolase_dom"/>
</dbReference>
<comment type="caution">
    <text evidence="5">The sequence shown here is derived from an EMBL/GenBank/DDBJ whole genome shotgun (WGS) entry which is preliminary data.</text>
</comment>
<dbReference type="SUPFAM" id="SSF55811">
    <property type="entry name" value="Nudix"/>
    <property type="match status" value="1"/>
</dbReference>
<dbReference type="Pfam" id="PF00293">
    <property type="entry name" value="NUDIX"/>
    <property type="match status" value="1"/>
</dbReference>